<dbReference type="Pfam" id="PF12697">
    <property type="entry name" value="Abhydrolase_6"/>
    <property type="match status" value="1"/>
</dbReference>
<accession>A0A101JLT2</accession>
<comment type="caution">
    <text evidence="3">The sequence shown here is derived from an EMBL/GenBank/DDBJ whole genome shotgun (WGS) entry which is preliminary data.</text>
</comment>
<sequence>MRIRISPRGAIIGAATLALLGAAAVPAMATTHEKAKPTVVLVHGAFADSSSWTSVVRQLRKDGYPVRAIANPLRGISSDAAYVSSFLKGIDGPIVLVGHSYGGAVINNAAVTDPDVKSLVFIGAYVPAKGETLGELNERVVAHPVPALPVVPTEVPGGVDLTIDPAQFRAAFAADVDKTTAADMAITQRPISAAAFGEPSAAAAYTTIPSWMLITRNDQAIAPDLQRFMAVRAKATVTEVTASHAVMVSKPSAVTKIIEQAAR</sequence>
<dbReference type="PANTHER" id="PTHR37017:SF11">
    <property type="entry name" value="ESTERASE_LIPASE_THIOESTERASE DOMAIN-CONTAINING PROTEIN"/>
    <property type="match status" value="1"/>
</dbReference>
<dbReference type="InterPro" id="IPR029058">
    <property type="entry name" value="AB_hydrolase_fold"/>
</dbReference>
<feature type="chain" id="PRO_5007097912" evidence="1">
    <location>
        <begin position="30"/>
        <end position="263"/>
    </location>
</feature>
<organism evidence="3 4">
    <name type="scientific">Actinoplanes awajinensis subsp. mycoplanecinus</name>
    <dbReference type="NCBI Taxonomy" id="135947"/>
    <lineage>
        <taxon>Bacteria</taxon>
        <taxon>Bacillati</taxon>
        <taxon>Actinomycetota</taxon>
        <taxon>Actinomycetes</taxon>
        <taxon>Micromonosporales</taxon>
        <taxon>Micromonosporaceae</taxon>
        <taxon>Actinoplanes</taxon>
    </lineage>
</organism>
<dbReference type="EMBL" id="LLZH01000281">
    <property type="protein sequence ID" value="KUL29147.1"/>
    <property type="molecule type" value="Genomic_DNA"/>
</dbReference>
<keyword evidence="3" id="KW-0378">Hydrolase</keyword>
<evidence type="ECO:0000259" key="2">
    <source>
        <dbReference type="Pfam" id="PF12697"/>
    </source>
</evidence>
<feature type="signal peptide" evidence="1">
    <location>
        <begin position="1"/>
        <end position="29"/>
    </location>
</feature>
<dbReference type="OrthoDB" id="9135783at2"/>
<evidence type="ECO:0000256" key="1">
    <source>
        <dbReference type="SAM" id="SignalP"/>
    </source>
</evidence>
<gene>
    <name evidence="3" type="ORF">ADL15_28690</name>
</gene>
<evidence type="ECO:0000313" key="3">
    <source>
        <dbReference type="EMBL" id="KUL29147.1"/>
    </source>
</evidence>
<dbReference type="RefSeq" id="WP_067697700.1">
    <property type="nucleotide sequence ID" value="NZ_LLZH01000281.1"/>
</dbReference>
<reference evidence="3 4" key="1">
    <citation type="submission" date="2015-10" db="EMBL/GenBank/DDBJ databases">
        <authorList>
            <person name="Gilbert D.G."/>
        </authorList>
    </citation>
    <scope>NUCLEOTIDE SEQUENCE [LARGE SCALE GENOMIC DNA]</scope>
    <source>
        <strain evidence="3 4">NRRL B-16712</strain>
    </source>
</reference>
<proteinExistence type="predicted"/>
<protein>
    <submittedName>
        <fullName evidence="3">Alpha/beta hydrolase</fullName>
    </submittedName>
</protein>
<name>A0A101JLT2_9ACTN</name>
<dbReference type="InterPro" id="IPR052897">
    <property type="entry name" value="Sec-Metab_Biosynth_Hydrolase"/>
</dbReference>
<dbReference type="GO" id="GO:0016787">
    <property type="term" value="F:hydrolase activity"/>
    <property type="evidence" value="ECO:0007669"/>
    <property type="project" value="UniProtKB-KW"/>
</dbReference>
<dbReference type="SUPFAM" id="SSF53474">
    <property type="entry name" value="alpha/beta-Hydrolases"/>
    <property type="match status" value="1"/>
</dbReference>
<dbReference type="InterPro" id="IPR000073">
    <property type="entry name" value="AB_hydrolase_1"/>
</dbReference>
<dbReference type="Gene3D" id="3.40.50.1820">
    <property type="entry name" value="alpha/beta hydrolase"/>
    <property type="match status" value="1"/>
</dbReference>
<dbReference type="AlphaFoldDB" id="A0A101JLT2"/>
<feature type="domain" description="AB hydrolase-1" evidence="2">
    <location>
        <begin position="39"/>
        <end position="254"/>
    </location>
</feature>
<keyword evidence="4" id="KW-1185">Reference proteome</keyword>
<dbReference type="PANTHER" id="PTHR37017">
    <property type="entry name" value="AB HYDROLASE-1 DOMAIN-CONTAINING PROTEIN-RELATED"/>
    <property type="match status" value="1"/>
</dbReference>
<keyword evidence="1" id="KW-0732">Signal</keyword>
<dbReference type="Proteomes" id="UP000053244">
    <property type="component" value="Unassembled WGS sequence"/>
</dbReference>
<evidence type="ECO:0000313" key="4">
    <source>
        <dbReference type="Proteomes" id="UP000053244"/>
    </source>
</evidence>